<dbReference type="PIRSF" id="PIRSF017082">
    <property type="entry name" value="YflP"/>
    <property type="match status" value="1"/>
</dbReference>
<comment type="similarity">
    <text evidence="1">Belongs to the UPF0065 (bug) family.</text>
</comment>
<protein>
    <submittedName>
        <fullName evidence="2">Tripartite-type tricarboxylate transporter receptor subunit TctC</fullName>
    </submittedName>
</protein>
<proteinExistence type="inferred from homology"/>
<reference evidence="2 3" key="1">
    <citation type="submission" date="2020-07" db="EMBL/GenBank/DDBJ databases">
        <title>Genomic Encyclopedia of Type Strains, Phase IV (KMG-V): Genome sequencing to study the core and pangenomes of soil and plant-associated prokaryotes.</title>
        <authorList>
            <person name="Whitman W."/>
        </authorList>
    </citation>
    <scope>NUCLEOTIDE SEQUENCE [LARGE SCALE GENOMIC DNA]</scope>
    <source>
        <strain evidence="2 3">SAS40</strain>
    </source>
</reference>
<keyword evidence="3" id="KW-1185">Reference proteome</keyword>
<dbReference type="Proteomes" id="UP000542125">
    <property type="component" value="Unassembled WGS sequence"/>
</dbReference>
<dbReference type="EMBL" id="JACBYR010000001">
    <property type="protein sequence ID" value="NYE82294.1"/>
    <property type="molecule type" value="Genomic_DNA"/>
</dbReference>
<dbReference type="InterPro" id="IPR006311">
    <property type="entry name" value="TAT_signal"/>
</dbReference>
<dbReference type="PANTHER" id="PTHR42928:SF5">
    <property type="entry name" value="BLR1237 PROTEIN"/>
    <property type="match status" value="1"/>
</dbReference>
<dbReference type="AlphaFoldDB" id="A0A7Y9IU26"/>
<dbReference type="Gene3D" id="3.40.190.10">
    <property type="entry name" value="Periplasmic binding protein-like II"/>
    <property type="match status" value="1"/>
</dbReference>
<dbReference type="Pfam" id="PF03401">
    <property type="entry name" value="TctC"/>
    <property type="match status" value="1"/>
</dbReference>
<sequence length="332" mass="35249">MSQTTTGLGRREFIAAMVLGGLSVSRAFAAADALGLGDKMVQVIVPFTPGTTPDLAARLYSQRLAETAGQPFVVENRPGASGIIGLGAVAKAPADGHTIAFSTNTALTLPFVYNTVPFDVLDSFQPIAMVGYTNFVLCVHPSLEVTTFGQFVEYVKKNPGKVNYGSPGKGTFHHLCMEMLAAPLNLNMVHVPYKGSAGATTDLLAGHIKAMFQPVHIAAPFVQEKRTVILGSTRKEQDTQYANIPPLASVGATGYDAEAWYSVVGPKGMKPDVVAKLNAEINRLSDTDVVKSTLAKQGVISKKVSPAELQAISKAEYAKWQQVIKTAGITPE</sequence>
<name>A0A7Y9IU26_9BURK</name>
<keyword evidence="2" id="KW-0675">Receptor</keyword>
<comment type="caution">
    <text evidence="2">The sequence shown here is derived from an EMBL/GenBank/DDBJ whole genome shotgun (WGS) entry which is preliminary data.</text>
</comment>
<dbReference type="SUPFAM" id="SSF53850">
    <property type="entry name" value="Periplasmic binding protein-like II"/>
    <property type="match status" value="1"/>
</dbReference>
<dbReference type="Gene3D" id="3.40.190.150">
    <property type="entry name" value="Bordetella uptake gene, domain 1"/>
    <property type="match status" value="1"/>
</dbReference>
<dbReference type="PANTHER" id="PTHR42928">
    <property type="entry name" value="TRICARBOXYLATE-BINDING PROTEIN"/>
    <property type="match status" value="1"/>
</dbReference>
<organism evidence="2 3">
    <name type="scientific">Pigmentiphaga litoralis</name>
    <dbReference type="NCBI Taxonomy" id="516702"/>
    <lineage>
        <taxon>Bacteria</taxon>
        <taxon>Pseudomonadati</taxon>
        <taxon>Pseudomonadota</taxon>
        <taxon>Betaproteobacteria</taxon>
        <taxon>Burkholderiales</taxon>
        <taxon>Alcaligenaceae</taxon>
        <taxon>Pigmentiphaga</taxon>
    </lineage>
</organism>
<dbReference type="InterPro" id="IPR042100">
    <property type="entry name" value="Bug_dom1"/>
</dbReference>
<dbReference type="RefSeq" id="WP_179585017.1">
    <property type="nucleotide sequence ID" value="NZ_JACBYR010000001.1"/>
</dbReference>
<accession>A0A7Y9IU26</accession>
<evidence type="ECO:0000256" key="1">
    <source>
        <dbReference type="ARBA" id="ARBA00006987"/>
    </source>
</evidence>
<gene>
    <name evidence="2" type="ORF">FHW18_001565</name>
</gene>
<evidence type="ECO:0000313" key="3">
    <source>
        <dbReference type="Proteomes" id="UP000542125"/>
    </source>
</evidence>
<dbReference type="InterPro" id="IPR005064">
    <property type="entry name" value="BUG"/>
</dbReference>
<dbReference type="PROSITE" id="PS51318">
    <property type="entry name" value="TAT"/>
    <property type="match status" value="1"/>
</dbReference>
<evidence type="ECO:0000313" key="2">
    <source>
        <dbReference type="EMBL" id="NYE82294.1"/>
    </source>
</evidence>